<dbReference type="EC" id="2.3.1.225" evidence="10"/>
<reference evidence="13" key="2">
    <citation type="submission" date="2025-08" db="UniProtKB">
        <authorList>
            <consortium name="RefSeq"/>
        </authorList>
    </citation>
    <scope>IDENTIFICATION</scope>
    <source>
        <tissue evidence="13">Leaf</tissue>
    </source>
</reference>
<feature type="domain" description="Palmitoyltransferase DHHC" evidence="11">
    <location>
        <begin position="159"/>
        <end position="277"/>
    </location>
</feature>
<accession>A0A6P8CTP5</accession>
<evidence type="ECO:0000259" key="11">
    <source>
        <dbReference type="Pfam" id="PF01529"/>
    </source>
</evidence>
<keyword evidence="5 10" id="KW-1133">Transmembrane helix</keyword>
<evidence type="ECO:0000256" key="9">
    <source>
        <dbReference type="ARBA" id="ARBA00023315"/>
    </source>
</evidence>
<protein>
    <recommendedName>
        <fullName evidence="10">S-acyltransferase</fullName>
        <ecNumber evidence="10">2.3.1.225</ecNumber>
    </recommendedName>
    <alternativeName>
        <fullName evidence="10">Palmitoyltransferase</fullName>
    </alternativeName>
</protein>
<evidence type="ECO:0000256" key="2">
    <source>
        <dbReference type="ARBA" id="ARBA00008574"/>
    </source>
</evidence>
<dbReference type="PROSITE" id="PS50216">
    <property type="entry name" value="DHHC"/>
    <property type="match status" value="1"/>
</dbReference>
<keyword evidence="6 10" id="KW-0472">Membrane</keyword>
<sequence>MAFTDLCRQTCIRASDRCYRYFPCLADPARRSSLCLKVALVILHLVYVGVLFLFDKDLIDKTRKDPWYTSLYLLLFIATLVQYFITACSSPGYVLDAMRAVNEANSLFTNRYKQAASNKDGSFVVTIDDPSRRNLLGNTSTSWSKTVVELYLPGTPARNYICSYCNIEQPPRSKHCHDCDRCILKFDHHCTWLGTCIGYRNHCRFWWYLSEEAALCLWTAFLYISYLHTNIYRVWWKSAIMIILLIFLSISLIFLLLLLLFHSYLILTNQTTYELVRRQRITYLSHVPRRLCAFSRGMGRNLYYICCGGSSYLEQVPTQHELEERSRPYTCLDTLTCRCCF</sequence>
<keyword evidence="7" id="KW-0564">Palmitate</keyword>
<dbReference type="PANTHER" id="PTHR22883">
    <property type="entry name" value="ZINC FINGER DHHC DOMAIN CONTAINING PROTEIN"/>
    <property type="match status" value="1"/>
</dbReference>
<keyword evidence="12" id="KW-1185">Reference proteome</keyword>
<evidence type="ECO:0000256" key="1">
    <source>
        <dbReference type="ARBA" id="ARBA00004127"/>
    </source>
</evidence>
<dbReference type="Pfam" id="PF01529">
    <property type="entry name" value="DHHC"/>
    <property type="match status" value="1"/>
</dbReference>
<evidence type="ECO:0000256" key="4">
    <source>
        <dbReference type="ARBA" id="ARBA00022692"/>
    </source>
</evidence>
<feature type="transmembrane region" description="Helical" evidence="10">
    <location>
        <begin position="36"/>
        <end position="54"/>
    </location>
</feature>
<name>A0A6P8CTP5_PUNGR</name>
<dbReference type="GO" id="GO:0005794">
    <property type="term" value="C:Golgi apparatus"/>
    <property type="evidence" value="ECO:0007669"/>
    <property type="project" value="TreeGrafter"/>
</dbReference>
<proteinExistence type="inferred from homology"/>
<comment type="subcellular location">
    <subcellularLocation>
        <location evidence="1">Endomembrane system</location>
        <topology evidence="1">Multi-pass membrane protein</topology>
    </subcellularLocation>
</comment>
<keyword evidence="8" id="KW-0449">Lipoprotein</keyword>
<evidence type="ECO:0000256" key="10">
    <source>
        <dbReference type="RuleBase" id="RU079119"/>
    </source>
</evidence>
<evidence type="ECO:0000256" key="3">
    <source>
        <dbReference type="ARBA" id="ARBA00022679"/>
    </source>
</evidence>
<dbReference type="GeneID" id="116201105"/>
<evidence type="ECO:0000256" key="5">
    <source>
        <dbReference type="ARBA" id="ARBA00022989"/>
    </source>
</evidence>
<comment type="similarity">
    <text evidence="2 10">Belongs to the DHHC palmitoyltransferase family.</text>
</comment>
<dbReference type="OrthoDB" id="9909019at2759"/>
<dbReference type="PANTHER" id="PTHR22883:SF301">
    <property type="entry name" value="PALMITOYLTRANSFERASE ZDHHC12"/>
    <property type="match status" value="1"/>
</dbReference>
<dbReference type="GO" id="GO:0019706">
    <property type="term" value="F:protein-cysteine S-palmitoyltransferase activity"/>
    <property type="evidence" value="ECO:0007669"/>
    <property type="project" value="UniProtKB-EC"/>
</dbReference>
<comment type="domain">
    <text evidence="10">The DHHC domain is required for palmitoyltransferase activity.</text>
</comment>
<evidence type="ECO:0000256" key="8">
    <source>
        <dbReference type="ARBA" id="ARBA00023288"/>
    </source>
</evidence>
<dbReference type="InterPro" id="IPR039859">
    <property type="entry name" value="PFA4/ZDH16/20/ERF2-like"/>
</dbReference>
<comment type="catalytic activity">
    <reaction evidence="10">
        <text>L-cysteinyl-[protein] + hexadecanoyl-CoA = S-hexadecanoyl-L-cysteinyl-[protein] + CoA</text>
        <dbReference type="Rhea" id="RHEA:36683"/>
        <dbReference type="Rhea" id="RHEA-COMP:10131"/>
        <dbReference type="Rhea" id="RHEA-COMP:11032"/>
        <dbReference type="ChEBI" id="CHEBI:29950"/>
        <dbReference type="ChEBI" id="CHEBI:57287"/>
        <dbReference type="ChEBI" id="CHEBI:57379"/>
        <dbReference type="ChEBI" id="CHEBI:74151"/>
        <dbReference type="EC" id="2.3.1.225"/>
    </reaction>
</comment>
<evidence type="ECO:0000313" key="13">
    <source>
        <dbReference type="RefSeq" id="XP_031388072.1"/>
    </source>
</evidence>
<dbReference type="RefSeq" id="XP_031388072.1">
    <property type="nucleotide sequence ID" value="XM_031532212.1"/>
</dbReference>
<dbReference type="GO" id="GO:0006612">
    <property type="term" value="P:protein targeting to membrane"/>
    <property type="evidence" value="ECO:0007669"/>
    <property type="project" value="TreeGrafter"/>
</dbReference>
<gene>
    <name evidence="13" type="primary">LOC116201105</name>
</gene>
<evidence type="ECO:0000313" key="12">
    <source>
        <dbReference type="Proteomes" id="UP000515151"/>
    </source>
</evidence>
<dbReference type="AlphaFoldDB" id="A0A6P8CTP5"/>
<keyword evidence="4 10" id="KW-0812">Transmembrane</keyword>
<reference evidence="12" key="1">
    <citation type="journal article" date="2020" name="Plant Biotechnol. J.">
        <title>The pomegranate (Punica granatum L.) draft genome dissects genetic divergence between soft- and hard-seeded cultivars.</title>
        <authorList>
            <person name="Luo X."/>
            <person name="Li H."/>
            <person name="Wu Z."/>
            <person name="Yao W."/>
            <person name="Zhao P."/>
            <person name="Cao D."/>
            <person name="Yu H."/>
            <person name="Li K."/>
            <person name="Poudel K."/>
            <person name="Zhao D."/>
            <person name="Zhang F."/>
            <person name="Xia X."/>
            <person name="Chen L."/>
            <person name="Wang Q."/>
            <person name="Jing D."/>
            <person name="Cao S."/>
        </authorList>
    </citation>
    <scope>NUCLEOTIDE SEQUENCE [LARGE SCALE GENOMIC DNA]</scope>
    <source>
        <strain evidence="12">cv. Tunisia</strain>
    </source>
</reference>
<dbReference type="GO" id="GO:0005783">
    <property type="term" value="C:endoplasmic reticulum"/>
    <property type="evidence" value="ECO:0007669"/>
    <property type="project" value="TreeGrafter"/>
</dbReference>
<evidence type="ECO:0000256" key="6">
    <source>
        <dbReference type="ARBA" id="ARBA00023136"/>
    </source>
</evidence>
<feature type="transmembrane region" description="Helical" evidence="10">
    <location>
        <begin position="66"/>
        <end position="85"/>
    </location>
</feature>
<dbReference type="Proteomes" id="UP000515151">
    <property type="component" value="Chromosome 3"/>
</dbReference>
<dbReference type="InterPro" id="IPR001594">
    <property type="entry name" value="Palmitoyltrfase_DHHC"/>
</dbReference>
<organism evidence="12 13">
    <name type="scientific">Punica granatum</name>
    <name type="common">Pomegranate</name>
    <dbReference type="NCBI Taxonomy" id="22663"/>
    <lineage>
        <taxon>Eukaryota</taxon>
        <taxon>Viridiplantae</taxon>
        <taxon>Streptophyta</taxon>
        <taxon>Embryophyta</taxon>
        <taxon>Tracheophyta</taxon>
        <taxon>Spermatophyta</taxon>
        <taxon>Magnoliopsida</taxon>
        <taxon>eudicotyledons</taxon>
        <taxon>Gunneridae</taxon>
        <taxon>Pentapetalae</taxon>
        <taxon>rosids</taxon>
        <taxon>malvids</taxon>
        <taxon>Myrtales</taxon>
        <taxon>Lythraceae</taxon>
        <taxon>Punica</taxon>
    </lineage>
</organism>
<feature type="transmembrane region" description="Helical" evidence="10">
    <location>
        <begin position="239"/>
        <end position="267"/>
    </location>
</feature>
<keyword evidence="9 10" id="KW-0012">Acyltransferase</keyword>
<evidence type="ECO:0000256" key="7">
    <source>
        <dbReference type="ARBA" id="ARBA00023139"/>
    </source>
</evidence>
<feature type="transmembrane region" description="Helical" evidence="10">
    <location>
        <begin position="205"/>
        <end position="227"/>
    </location>
</feature>
<keyword evidence="3 10" id="KW-0808">Transferase</keyword>